<dbReference type="Proteomes" id="UP000617634">
    <property type="component" value="Unassembled WGS sequence"/>
</dbReference>
<protein>
    <recommendedName>
        <fullName evidence="4">UDP-3-O-(3-hydroxymyristoyl)glucosamine N-acyltransferase</fullName>
    </recommendedName>
</protein>
<evidence type="ECO:0000313" key="2">
    <source>
        <dbReference type="EMBL" id="MBH0112977.1"/>
    </source>
</evidence>
<dbReference type="PANTHER" id="PTHR43300:SF10">
    <property type="entry name" value="2,3,4,5-TETRAHYDROPYRIDINE-2,6-DICARBOXYLATE N-ACETYLTRANSFERASE"/>
    <property type="match status" value="1"/>
</dbReference>
<comment type="caution">
    <text evidence="2">The sequence shown here is derived from an EMBL/GenBank/DDBJ whole genome shotgun (WGS) entry which is preliminary data.</text>
</comment>
<sequence length="295" mass="30952">MLLTQVLEGLPARVLRDGAVTGFGPLSMNREGLLHYFADPRFTDQLQRLAGHGAVLTTKDLAALVPQGFALALCEDPRELFLAAYLRHGASLELSGPVPNAIASSASIHPLAVIAEHGVTIGERVSIGANAVIHERVSIEDDAVIGANSVIGGEGFEVGMLAGRQRLVPHYGSVLIRRGAVIQCNVSVDRGLYGGVTEIGEDSVIDNLVHVAHNVRIGRNCQVIAHAMIGGSTQIGDGARIGPNATVSNGLNIGNSARITLGAVVTRDVEDGGHVSGNFAIAHARFLDNLRALRR</sequence>
<organism evidence="2 3">
    <name type="scientific">Novosphingobium aureum</name>
    <dbReference type="NCBI Taxonomy" id="2792964"/>
    <lineage>
        <taxon>Bacteria</taxon>
        <taxon>Pseudomonadati</taxon>
        <taxon>Pseudomonadota</taxon>
        <taxon>Alphaproteobacteria</taxon>
        <taxon>Sphingomonadales</taxon>
        <taxon>Sphingomonadaceae</taxon>
        <taxon>Novosphingobium</taxon>
    </lineage>
</organism>
<dbReference type="InterPro" id="IPR001451">
    <property type="entry name" value="Hexapep"/>
</dbReference>
<name>A0A931HBJ0_9SPHN</name>
<accession>A0A931HBJ0</accession>
<dbReference type="EMBL" id="JADZGI010000001">
    <property type="protein sequence ID" value="MBH0112977.1"/>
    <property type="molecule type" value="Genomic_DNA"/>
</dbReference>
<dbReference type="RefSeq" id="WP_197162878.1">
    <property type="nucleotide sequence ID" value="NZ_JADZGI010000001.1"/>
</dbReference>
<evidence type="ECO:0008006" key="4">
    <source>
        <dbReference type="Google" id="ProtNLM"/>
    </source>
</evidence>
<dbReference type="Pfam" id="PF00132">
    <property type="entry name" value="Hexapep"/>
    <property type="match status" value="2"/>
</dbReference>
<evidence type="ECO:0000313" key="3">
    <source>
        <dbReference type="Proteomes" id="UP000617634"/>
    </source>
</evidence>
<dbReference type="SUPFAM" id="SSF51161">
    <property type="entry name" value="Trimeric LpxA-like enzymes"/>
    <property type="match status" value="1"/>
</dbReference>
<dbReference type="InterPro" id="IPR011004">
    <property type="entry name" value="Trimer_LpxA-like_sf"/>
</dbReference>
<gene>
    <name evidence="2" type="ORF">I5E68_08445</name>
</gene>
<proteinExistence type="inferred from homology"/>
<dbReference type="Gene3D" id="2.160.10.10">
    <property type="entry name" value="Hexapeptide repeat proteins"/>
    <property type="match status" value="1"/>
</dbReference>
<evidence type="ECO:0000256" key="1">
    <source>
        <dbReference type="ARBA" id="ARBA00007274"/>
    </source>
</evidence>
<dbReference type="PANTHER" id="PTHR43300">
    <property type="entry name" value="ACETYLTRANSFERASE"/>
    <property type="match status" value="1"/>
</dbReference>
<dbReference type="AlphaFoldDB" id="A0A931HBJ0"/>
<comment type="similarity">
    <text evidence="1">Belongs to the transferase hexapeptide repeat family.</text>
</comment>
<dbReference type="InterPro" id="IPR050179">
    <property type="entry name" value="Trans_hexapeptide_repeat"/>
</dbReference>
<reference evidence="2" key="1">
    <citation type="submission" date="2020-11" db="EMBL/GenBank/DDBJ databases">
        <title>Novosphingobium aureum sp. nov., a marine bacterium isolated from sediment of a salt flat.</title>
        <authorList>
            <person name="Yoo Y."/>
            <person name="Kim J.-J."/>
        </authorList>
    </citation>
    <scope>NUCLEOTIDE SEQUENCE</scope>
    <source>
        <strain evidence="2">YJ-S2-02</strain>
    </source>
</reference>
<keyword evidence="3" id="KW-1185">Reference proteome</keyword>